<reference evidence="1 2" key="1">
    <citation type="submission" date="2013-12" db="EMBL/GenBank/DDBJ databases">
        <authorList>
            <person name="Stott M."/>
        </authorList>
    </citation>
    <scope>NUCLEOTIDE SEQUENCE [LARGE SCALE GENOMIC DNA]</scope>
    <source>
        <strain evidence="1 2">K22</strain>
    </source>
</reference>
<evidence type="ECO:0000313" key="2">
    <source>
        <dbReference type="Proteomes" id="UP000031518"/>
    </source>
</evidence>
<keyword evidence="2" id="KW-1185">Reference proteome</keyword>
<reference evidence="1 2" key="2">
    <citation type="submission" date="2015-01" db="EMBL/GenBank/DDBJ databases">
        <title>Complete genome sequence of Pyrinomonas methylaliphatogenes type strain K22T.</title>
        <authorList>
            <person name="Lee K.C.Y."/>
            <person name="Power J.F."/>
            <person name="Dunfield P.F."/>
            <person name="Morgan X.C."/>
            <person name="Huttenhower C."/>
            <person name="Stott M.B."/>
        </authorList>
    </citation>
    <scope>NUCLEOTIDE SEQUENCE [LARGE SCALE GENOMIC DNA]</scope>
    <source>
        <strain evidence="1 2">K22</strain>
    </source>
</reference>
<dbReference type="Gene3D" id="2.180.10.10">
    <property type="entry name" value="RHS repeat-associated core"/>
    <property type="match status" value="1"/>
</dbReference>
<proteinExistence type="predicted"/>
<protein>
    <submittedName>
        <fullName evidence="1">RHS repeat protein</fullName>
    </submittedName>
</protein>
<dbReference type="RefSeq" id="WP_157770732.1">
    <property type="nucleotide sequence ID" value="NZ_CBXV010000004.1"/>
</dbReference>
<dbReference type="NCBIfam" id="TIGR01643">
    <property type="entry name" value="YD_repeat_2x"/>
    <property type="match status" value="1"/>
</dbReference>
<sequence>MGRVDYEYDVLGRLVAETRYFNELGQSYRLTYQYDLAGELTQVTNPWGVVVGYTRDQTGQVTAITGAGYAGVTVYAQGIRYRAFGAVKQVTYGNGRQQSVAYDNRLRVSRWEVVGC</sequence>
<dbReference type="AlphaFoldDB" id="A0A0B6WZ43"/>
<dbReference type="Pfam" id="PF05593">
    <property type="entry name" value="RHS_repeat"/>
    <property type="match status" value="1"/>
</dbReference>
<name>A0A0B6WZ43_9BACT</name>
<dbReference type="EMBL" id="CBXV010000004">
    <property type="protein sequence ID" value="CDM65435.1"/>
    <property type="molecule type" value="Genomic_DNA"/>
</dbReference>
<dbReference type="InterPro" id="IPR006530">
    <property type="entry name" value="YD"/>
</dbReference>
<dbReference type="OrthoDB" id="104102at2"/>
<accession>A0A0B6WZ43</accession>
<organism evidence="1 2">
    <name type="scientific">Pyrinomonas methylaliphatogenes</name>
    <dbReference type="NCBI Taxonomy" id="454194"/>
    <lineage>
        <taxon>Bacteria</taxon>
        <taxon>Pseudomonadati</taxon>
        <taxon>Acidobacteriota</taxon>
        <taxon>Blastocatellia</taxon>
        <taxon>Blastocatellales</taxon>
        <taxon>Pyrinomonadaceae</taxon>
        <taxon>Pyrinomonas</taxon>
    </lineage>
</organism>
<dbReference type="InterPro" id="IPR031325">
    <property type="entry name" value="RHS_repeat"/>
</dbReference>
<evidence type="ECO:0000313" key="1">
    <source>
        <dbReference type="EMBL" id="CDM65435.1"/>
    </source>
</evidence>
<dbReference type="Proteomes" id="UP000031518">
    <property type="component" value="Unassembled WGS sequence"/>
</dbReference>
<gene>
    <name evidence="1" type="ORF">PYK22_01434</name>
</gene>